<evidence type="ECO:0000313" key="8">
    <source>
        <dbReference type="EMBL" id="KAL2060790.1"/>
    </source>
</evidence>
<dbReference type="EMBL" id="JAZHXI010000020">
    <property type="protein sequence ID" value="KAL2060790.1"/>
    <property type="molecule type" value="Genomic_DNA"/>
</dbReference>
<evidence type="ECO:0000313" key="9">
    <source>
        <dbReference type="Proteomes" id="UP001595075"/>
    </source>
</evidence>
<evidence type="ECO:0000256" key="4">
    <source>
        <dbReference type="ARBA" id="ARBA00022723"/>
    </source>
</evidence>
<reference evidence="8 9" key="1">
    <citation type="journal article" date="2024" name="Commun. Biol.">
        <title>Comparative genomic analysis of thermophilic fungi reveals convergent evolutionary adaptations and gene losses.</title>
        <authorList>
            <person name="Steindorff A.S."/>
            <person name="Aguilar-Pontes M.V."/>
            <person name="Robinson A.J."/>
            <person name="Andreopoulos B."/>
            <person name="LaButti K."/>
            <person name="Kuo A."/>
            <person name="Mondo S."/>
            <person name="Riley R."/>
            <person name="Otillar R."/>
            <person name="Haridas S."/>
            <person name="Lipzen A."/>
            <person name="Grimwood J."/>
            <person name="Schmutz J."/>
            <person name="Clum A."/>
            <person name="Reid I.D."/>
            <person name="Moisan M.C."/>
            <person name="Butler G."/>
            <person name="Nguyen T.T.M."/>
            <person name="Dewar K."/>
            <person name="Conant G."/>
            <person name="Drula E."/>
            <person name="Henrissat B."/>
            <person name="Hansel C."/>
            <person name="Singer S."/>
            <person name="Hutchinson M.I."/>
            <person name="de Vries R.P."/>
            <person name="Natvig D.O."/>
            <person name="Powell A.J."/>
            <person name="Tsang A."/>
            <person name="Grigoriev I.V."/>
        </authorList>
    </citation>
    <scope>NUCLEOTIDE SEQUENCE [LARGE SCALE GENOMIC DNA]</scope>
    <source>
        <strain evidence="8 9">CBS 494.80</strain>
    </source>
</reference>
<keyword evidence="4 6" id="KW-0479">Metal-binding</keyword>
<sequence>MISIQHVSVAQLALLSLILIPGYYVATVIYNVYFHPLRNFPGPFWWRATHIPWAWHGFRGTLTRRICELQREYRGTVLRVAPNELHFFRSQAWNDIYGHKSPSGNTGNLPKTLQRTRETVNGATNVFITGDRETHRRMRRLLAHAFSDKALTEQLPLINTYIDLLITNLRQKASQGSGSAIVDVVQWYNFTTFDIIGDLTFGEAFGCLRDGVMHSWISNVFFSVKDSSLDRAARVFPRPIYDYIMSLRPQSGVNAQKEEFLFASEKAKTRIESGNIDRVDFMSYILKHNDERGMTMPEIESNSTAIILAGSETIAAAATFLSGITFLLLKNPTVYAKLRDIIRSTFEDEAAMTPTALTNIEYFTACIEESLRFYPSVPLTGVDRITEPEGSHIDGMFIPGNTYVVTPQMAMNMSEDNFADPEKFVPERWLKDDACPERYRGDDRKAMQPFSFGPRNCLGKNLAYVEMRVIFARMLWNFDMQLMDNEQDWRDQPIFILWEKKPLNVKLTIRQS</sequence>
<dbReference type="Gene3D" id="1.10.630.10">
    <property type="entry name" value="Cytochrome P450"/>
    <property type="match status" value="1"/>
</dbReference>
<comment type="caution">
    <text evidence="8">The sequence shown here is derived from an EMBL/GenBank/DDBJ whole genome shotgun (WGS) entry which is preliminary data.</text>
</comment>
<protein>
    <recommendedName>
        <fullName evidence="10">Cytochrome P450</fullName>
    </recommendedName>
</protein>
<organism evidence="8 9">
    <name type="scientific">Oculimacula yallundae</name>
    <dbReference type="NCBI Taxonomy" id="86028"/>
    <lineage>
        <taxon>Eukaryota</taxon>
        <taxon>Fungi</taxon>
        <taxon>Dikarya</taxon>
        <taxon>Ascomycota</taxon>
        <taxon>Pezizomycotina</taxon>
        <taxon>Leotiomycetes</taxon>
        <taxon>Helotiales</taxon>
        <taxon>Ploettnerulaceae</taxon>
        <taxon>Oculimacula</taxon>
    </lineage>
</organism>
<evidence type="ECO:0008006" key="10">
    <source>
        <dbReference type="Google" id="ProtNLM"/>
    </source>
</evidence>
<keyword evidence="7" id="KW-0812">Transmembrane</keyword>
<evidence type="ECO:0000256" key="6">
    <source>
        <dbReference type="RuleBase" id="RU000461"/>
    </source>
</evidence>
<dbReference type="Pfam" id="PF00067">
    <property type="entry name" value="p450"/>
    <property type="match status" value="1"/>
</dbReference>
<dbReference type="PRINTS" id="PR00385">
    <property type="entry name" value="P450"/>
</dbReference>
<evidence type="ECO:0000256" key="1">
    <source>
        <dbReference type="ARBA" id="ARBA00001971"/>
    </source>
</evidence>
<accession>A0ABR4BT24</accession>
<dbReference type="CDD" id="cd11058">
    <property type="entry name" value="CYP60B-like"/>
    <property type="match status" value="1"/>
</dbReference>
<dbReference type="InterPro" id="IPR001128">
    <property type="entry name" value="Cyt_P450"/>
</dbReference>
<dbReference type="InterPro" id="IPR036396">
    <property type="entry name" value="Cyt_P450_sf"/>
</dbReference>
<comment type="similarity">
    <text evidence="2 6">Belongs to the cytochrome P450 family.</text>
</comment>
<comment type="cofactor">
    <cofactor evidence="1">
        <name>heme</name>
        <dbReference type="ChEBI" id="CHEBI:30413"/>
    </cofactor>
</comment>
<keyword evidence="6" id="KW-0503">Monooxygenase</keyword>
<dbReference type="InterPro" id="IPR050121">
    <property type="entry name" value="Cytochrome_P450_monoxygenase"/>
</dbReference>
<keyword evidence="3 6" id="KW-0349">Heme</keyword>
<proteinExistence type="inferred from homology"/>
<keyword evidence="5 6" id="KW-0408">Iron</keyword>
<dbReference type="PROSITE" id="PS00086">
    <property type="entry name" value="CYTOCHROME_P450"/>
    <property type="match status" value="1"/>
</dbReference>
<dbReference type="PANTHER" id="PTHR24305">
    <property type="entry name" value="CYTOCHROME P450"/>
    <property type="match status" value="1"/>
</dbReference>
<dbReference type="Proteomes" id="UP001595075">
    <property type="component" value="Unassembled WGS sequence"/>
</dbReference>
<evidence type="ECO:0000256" key="7">
    <source>
        <dbReference type="SAM" id="Phobius"/>
    </source>
</evidence>
<dbReference type="InterPro" id="IPR017972">
    <property type="entry name" value="Cyt_P450_CS"/>
</dbReference>
<keyword evidence="9" id="KW-1185">Reference proteome</keyword>
<evidence type="ECO:0000256" key="3">
    <source>
        <dbReference type="ARBA" id="ARBA00022617"/>
    </source>
</evidence>
<keyword evidence="6" id="KW-0560">Oxidoreductase</keyword>
<gene>
    <name evidence="8" type="ORF">VTL71DRAFT_8842</name>
</gene>
<dbReference type="PANTHER" id="PTHR24305:SF210">
    <property type="entry name" value="CYTOCHROME P450 MONOOXYGENASE ASQL-RELATED"/>
    <property type="match status" value="1"/>
</dbReference>
<keyword evidence="7" id="KW-0472">Membrane</keyword>
<evidence type="ECO:0000256" key="5">
    <source>
        <dbReference type="ARBA" id="ARBA00023004"/>
    </source>
</evidence>
<dbReference type="InterPro" id="IPR002401">
    <property type="entry name" value="Cyt_P450_E_grp-I"/>
</dbReference>
<evidence type="ECO:0000256" key="2">
    <source>
        <dbReference type="ARBA" id="ARBA00010617"/>
    </source>
</evidence>
<name>A0ABR4BT24_9HELO</name>
<keyword evidence="7" id="KW-1133">Transmembrane helix</keyword>
<dbReference type="PRINTS" id="PR00463">
    <property type="entry name" value="EP450I"/>
</dbReference>
<feature type="transmembrane region" description="Helical" evidence="7">
    <location>
        <begin position="12"/>
        <end position="33"/>
    </location>
</feature>
<dbReference type="SUPFAM" id="SSF48264">
    <property type="entry name" value="Cytochrome P450"/>
    <property type="match status" value="1"/>
</dbReference>